<dbReference type="GeneID" id="54780128"/>
<protein>
    <recommendedName>
        <fullName evidence="6">TEL2-interacting protein 1</fullName>
    </recommendedName>
</protein>
<organism evidence="4 5">
    <name type="scientific">Diutina rugosa</name>
    <name type="common">Yeast</name>
    <name type="synonym">Candida rugosa</name>
    <dbReference type="NCBI Taxonomy" id="5481"/>
    <lineage>
        <taxon>Eukaryota</taxon>
        <taxon>Fungi</taxon>
        <taxon>Dikarya</taxon>
        <taxon>Ascomycota</taxon>
        <taxon>Saccharomycotina</taxon>
        <taxon>Pichiomycetes</taxon>
        <taxon>Debaryomycetaceae</taxon>
        <taxon>Diutina</taxon>
    </lineage>
</organism>
<dbReference type="Pfam" id="PF21547">
    <property type="entry name" value="TTI1"/>
    <property type="match status" value="1"/>
</dbReference>
<dbReference type="Proteomes" id="UP000449547">
    <property type="component" value="Unassembled WGS sequence"/>
</dbReference>
<dbReference type="OMA" id="SLYKPWG"/>
<feature type="domain" description="TTI1 N-terminal TPR" evidence="2">
    <location>
        <begin position="11"/>
        <end position="327"/>
    </location>
</feature>
<evidence type="ECO:0000313" key="4">
    <source>
        <dbReference type="EMBL" id="KAA8905402.1"/>
    </source>
</evidence>
<dbReference type="Pfam" id="PF24173">
    <property type="entry name" value="TPR_TTI1_N"/>
    <property type="match status" value="1"/>
</dbReference>
<evidence type="ECO:0008006" key="6">
    <source>
        <dbReference type="Google" id="ProtNLM"/>
    </source>
</evidence>
<name>A0A642UU17_DIURU</name>
<dbReference type="OrthoDB" id="6781668at2759"/>
<dbReference type="InterPro" id="IPR057566">
    <property type="entry name" value="TPR_TTI1_N"/>
</dbReference>
<dbReference type="InterPro" id="IPR052587">
    <property type="entry name" value="TELO2-interacting_protein_1"/>
</dbReference>
<dbReference type="InterPro" id="IPR057567">
    <property type="entry name" value="TPR_TTI1_C"/>
</dbReference>
<evidence type="ECO:0000256" key="1">
    <source>
        <dbReference type="SAM" id="MobiDB-lite"/>
    </source>
</evidence>
<evidence type="ECO:0000313" key="5">
    <source>
        <dbReference type="Proteomes" id="UP000449547"/>
    </source>
</evidence>
<reference evidence="4 5" key="1">
    <citation type="submission" date="2019-07" db="EMBL/GenBank/DDBJ databases">
        <title>Genome assembly of two rare yeast pathogens: Diutina rugosa and Trichomonascus ciferrii.</title>
        <authorList>
            <person name="Mixao V."/>
            <person name="Saus E."/>
            <person name="Hansen A."/>
            <person name="Lass-Flor C."/>
            <person name="Gabaldon T."/>
        </authorList>
    </citation>
    <scope>NUCLEOTIDE SEQUENCE [LARGE SCALE GENOMIC DNA]</scope>
    <source>
        <strain evidence="4 5">CBS 613</strain>
    </source>
</reference>
<sequence>MDVKSLSSELFAQCKPTCVELSQEVAQPQPNFQRIGQLLSQLLHILQDHHQQHKNQGYILARNLADYVFFPLSGLLRHSPLPQDVTTYVLAIIQFLFDHSWNLDRSHTPEFTEQLVMLTVNLCGPDTQNKPRSFQHATFALVLSLVRSLPPDAFSKSDQGFSQLSKIITIDLNTLDSFQGQCTAQEDVDVTTLALEVLKQLFTRRVVDPEAMAQVLPGVVSKLVKFTKNVTKVHYSVVTLLITVLKSLISKVFSDRDLNATYVVESDPRRLWQQQAAANADAEGFKEETKVEIHAATEVRTQSWLTATATQLKLSLMVLFKNIAHSQEGKPQAIKPLYRAVISFFGELWHTSFYCLFTEIYNLAVDVVSLFEAMTTEGDAGEGITAVEMMSLAYHEEDDIDNRRSLITKLLKQKLPNLIDTKFAPTLQSSEDVKVLHILTSIRLQLEILHRVMTDNSGWWPATLARVATVLCDGVQDQLDRDNKPKRVNRAVEHQVVLPSHIDQENLAQISTKSDPVSAATEAYNHSLVTLSKTEDILGEATTKLSWFNDFYSDEVEAAMERFLQAVGALATRHQVFTEVIDQLLSSTPPKGINLWAVNHVSQSSPQASANFDVNEFLAFDDDEAMEEDESDENNHVMSLSVTAAEDLIDDLHRRLLGGGSSSVRFGYGVALDVLGSISALVSKDQYQQLVLMDYLYPMLEALTFPGDIHTHAAHALTQVAQQFYDGSMAKLITDNSDYLVDAITVRLNSGDLTPSLPGLLLVVIKLCGPDLLGQNMLGDVFSSIFVAMDLYHGYPVAMEGFFLVFHEVVKQISRQYVDPTPKIEDAAMNESSFAPWGMSNSAQLAKFVEDNHHIAYPEYDSTKEYFTRPRDAPFSEMVDSDDEEDEDDELGDEPPSTDVVEWQGPVPQSTWQLALSIFTYGFKLLSQPHRRLKHSILQTLKSVYPILATNYNKVLPVITANWNVLITMIAGADALHDDDRALVVSSSSTPATITAAVDLAVDIIHSDDQRERRSLSRQFNDSWPRLQPSLTANPRYRSVYSGYIMAGVNAYSRMIDDVTKCAMVEYCCDAGESKATMCREAQAIAWVYQKGLLA</sequence>
<dbReference type="RefSeq" id="XP_034013703.1">
    <property type="nucleotide sequence ID" value="XM_034154022.1"/>
</dbReference>
<dbReference type="GO" id="GO:0005737">
    <property type="term" value="C:cytoplasm"/>
    <property type="evidence" value="ECO:0007669"/>
    <property type="project" value="TreeGrafter"/>
</dbReference>
<dbReference type="InterPro" id="IPR016024">
    <property type="entry name" value="ARM-type_fold"/>
</dbReference>
<dbReference type="EMBL" id="SWFT01000048">
    <property type="protein sequence ID" value="KAA8905402.1"/>
    <property type="molecule type" value="Genomic_DNA"/>
</dbReference>
<feature type="region of interest" description="Disordered" evidence="1">
    <location>
        <begin position="874"/>
        <end position="899"/>
    </location>
</feature>
<proteinExistence type="predicted"/>
<dbReference type="SUPFAM" id="SSF48371">
    <property type="entry name" value="ARM repeat"/>
    <property type="match status" value="1"/>
</dbReference>
<feature type="compositionally biased region" description="Acidic residues" evidence="1">
    <location>
        <begin position="879"/>
        <end position="893"/>
    </location>
</feature>
<dbReference type="AlphaFoldDB" id="A0A642UU17"/>
<dbReference type="VEuPathDB" id="FungiDB:DIURU_001475"/>
<gene>
    <name evidence="4" type="ORF">DIURU_001475</name>
</gene>
<dbReference type="PANTHER" id="PTHR18460:SF3">
    <property type="entry name" value="TELO2-INTERACTING PROTEIN 1 HOMOLOG"/>
    <property type="match status" value="1"/>
</dbReference>
<dbReference type="InterPro" id="IPR049362">
    <property type="entry name" value="TTI1_rpt"/>
</dbReference>
<dbReference type="PANTHER" id="PTHR18460">
    <property type="entry name" value="TEL2 INTERACTING PROTEIN 1 TTI1 FAMILY MEMBER"/>
    <property type="match status" value="1"/>
</dbReference>
<comment type="caution">
    <text evidence="4">The sequence shown here is derived from an EMBL/GenBank/DDBJ whole genome shotgun (WGS) entry which is preliminary data.</text>
</comment>
<evidence type="ECO:0000259" key="3">
    <source>
        <dbReference type="Pfam" id="PF24181"/>
    </source>
</evidence>
<evidence type="ECO:0000259" key="2">
    <source>
        <dbReference type="Pfam" id="PF24173"/>
    </source>
</evidence>
<dbReference type="Pfam" id="PF24181">
    <property type="entry name" value="TPR_TTI1_C"/>
    <property type="match status" value="1"/>
</dbReference>
<keyword evidence="5" id="KW-1185">Reference proteome</keyword>
<feature type="domain" description="TTI1 C-terminal TPR" evidence="3">
    <location>
        <begin position="805"/>
        <end position="970"/>
    </location>
</feature>
<accession>A0A642UU17</accession>